<sequence>MKENKVWTVTSGKVKSMNEACETVRVLGTVTFQQDVEVKHLSIFGQGSFRGSVVVEQLTNKGVCMMKEACEVNDVKNLGHLQLKIGKMTNVESSGYLKVDKRLDCQWMNVKGAFSGEEIHAKQVHCRLSGASRVHKLTADKVVVERAKGTFSLIKKKLTCETIIGKQLSLSLTEANEVEGEEVVIGPGCQIHTLRYTKRYAIDPSSTVQHIIQMEGTSE</sequence>
<dbReference type="RefSeq" id="WP_338751363.1">
    <property type="nucleotide sequence ID" value="NZ_CP147404.1"/>
</dbReference>
<evidence type="ECO:0000313" key="2">
    <source>
        <dbReference type="Proteomes" id="UP001387364"/>
    </source>
</evidence>
<organism evidence="1 2">
    <name type="scientific">Bacillus kandeliae</name>
    <dbReference type="NCBI Taxonomy" id="3129297"/>
    <lineage>
        <taxon>Bacteria</taxon>
        <taxon>Bacillati</taxon>
        <taxon>Bacillota</taxon>
        <taxon>Bacilli</taxon>
        <taxon>Bacillales</taxon>
        <taxon>Bacillaceae</taxon>
        <taxon>Bacillus</taxon>
    </lineage>
</organism>
<dbReference type="EMBL" id="CP147404">
    <property type="protein sequence ID" value="WXB92650.1"/>
    <property type="molecule type" value="Genomic_DNA"/>
</dbReference>
<protein>
    <submittedName>
        <fullName evidence="1">Uncharacterized protein</fullName>
    </submittedName>
</protein>
<dbReference type="Proteomes" id="UP001387364">
    <property type="component" value="Chromosome"/>
</dbReference>
<proteinExistence type="predicted"/>
<reference evidence="1 2" key="1">
    <citation type="submission" date="2024-02" db="EMBL/GenBank/DDBJ databases">
        <title>Seven novel Bacillus-like species.</title>
        <authorList>
            <person name="Liu G."/>
        </authorList>
    </citation>
    <scope>NUCLEOTIDE SEQUENCE [LARGE SCALE GENOMIC DNA]</scope>
    <source>
        <strain evidence="1 2">FJAT-52991</strain>
    </source>
</reference>
<keyword evidence="2" id="KW-1185">Reference proteome</keyword>
<accession>A0ABZ2N518</accession>
<evidence type="ECO:0000313" key="1">
    <source>
        <dbReference type="EMBL" id="WXB92650.1"/>
    </source>
</evidence>
<name>A0ABZ2N518_9BACI</name>
<gene>
    <name evidence="1" type="ORF">WDJ61_15675</name>
</gene>